<proteinExistence type="predicted"/>
<evidence type="ECO:0000313" key="3">
    <source>
        <dbReference type="Proteomes" id="UP000222460"/>
    </source>
</evidence>
<dbReference type="InterPro" id="IPR001506">
    <property type="entry name" value="Peptidase_M12A"/>
</dbReference>
<accession>A0A2C5WD17</accession>
<gene>
    <name evidence="2" type="ORF">CRX57_21695</name>
</gene>
<dbReference type="SUPFAM" id="SSF55486">
    <property type="entry name" value="Metalloproteases ('zincins'), catalytic domain"/>
    <property type="match status" value="1"/>
</dbReference>
<dbReference type="RefSeq" id="WP_098967459.1">
    <property type="nucleotide sequence ID" value="NZ_PDKZ01000002.1"/>
</dbReference>
<name>A0A2C5WD17_PSEPU</name>
<feature type="domain" description="Peptidase M12A" evidence="1">
    <location>
        <begin position="37"/>
        <end position="197"/>
    </location>
</feature>
<dbReference type="EMBL" id="PDKZ01000002">
    <property type="protein sequence ID" value="PHH42703.1"/>
    <property type="molecule type" value="Genomic_DNA"/>
</dbReference>
<evidence type="ECO:0000313" key="2">
    <source>
        <dbReference type="EMBL" id="PHH42703.1"/>
    </source>
</evidence>
<reference evidence="3" key="1">
    <citation type="submission" date="2017-10" db="EMBL/GenBank/DDBJ databases">
        <title>FDA dAtabase for Regulatory Grade micrObial Sequences (FDA-ARGOS): Supporting development and validation of Infectious Disease Dx tests.</title>
        <authorList>
            <person name="Goldberg B."/>
            <person name="Campos J."/>
            <person name="Tallon L."/>
            <person name="Sadzewicz L."/>
            <person name="Ott S."/>
            <person name="Zhao X."/>
            <person name="Nagaraj S."/>
            <person name="Vavikolanu K."/>
            <person name="Aluvathingal J."/>
            <person name="Nadendla S."/>
            <person name="Geyer C."/>
            <person name="Sichtig H."/>
        </authorList>
    </citation>
    <scope>NUCLEOTIDE SEQUENCE [LARGE SCALE GENOMIC DNA]</scope>
    <source>
        <strain evidence="3">FDAARGOS_376</strain>
    </source>
</reference>
<dbReference type="Gene3D" id="3.40.390.10">
    <property type="entry name" value="Collagenase (Catalytic Domain)"/>
    <property type="match status" value="1"/>
</dbReference>
<protein>
    <submittedName>
        <fullName evidence="2">Peptidase M12</fullName>
    </submittedName>
</protein>
<comment type="caution">
    <text evidence="2">The sequence shown here is derived from an EMBL/GenBank/DDBJ whole genome shotgun (WGS) entry which is preliminary data.</text>
</comment>
<dbReference type="AlphaFoldDB" id="A0A2C5WD17"/>
<dbReference type="InterPro" id="IPR024079">
    <property type="entry name" value="MetalloPept_cat_dom_sf"/>
</dbReference>
<dbReference type="GO" id="GO:0004222">
    <property type="term" value="F:metalloendopeptidase activity"/>
    <property type="evidence" value="ECO:0007669"/>
    <property type="project" value="InterPro"/>
</dbReference>
<dbReference type="Pfam" id="PF01400">
    <property type="entry name" value="Astacin"/>
    <property type="match status" value="1"/>
</dbReference>
<sequence length="230" mass="26631">MDNFQYCTLQKPAKELKSSALNNSRKKRSLVHYDKLWPSRHTLKIAFMDNPTPEHKDKIIAAAEKWLPYISLKFEFVEGVEGEIRIATEGVVNSSFLGTDALDMFPDTPTMNLGIDPEHEDFETVVIHEFGHALGAMHEHQHPKAQIPWNKENVYNYYQNRPMNPLSRGEVDDNIFTPFDDADALYLPYDRKSIMHHPVPNNLTLGNWANPINREISDKDKQLMQLIYPR</sequence>
<evidence type="ECO:0000259" key="1">
    <source>
        <dbReference type="Pfam" id="PF01400"/>
    </source>
</evidence>
<dbReference type="CDD" id="cd04327">
    <property type="entry name" value="ZnMc_MMP_like_3"/>
    <property type="match status" value="1"/>
</dbReference>
<organism evidence="2 3">
    <name type="scientific">Pseudomonas putida</name>
    <name type="common">Arthrobacter siderocapsulatus</name>
    <dbReference type="NCBI Taxonomy" id="303"/>
    <lineage>
        <taxon>Bacteria</taxon>
        <taxon>Pseudomonadati</taxon>
        <taxon>Pseudomonadota</taxon>
        <taxon>Gammaproteobacteria</taxon>
        <taxon>Pseudomonadales</taxon>
        <taxon>Pseudomonadaceae</taxon>
        <taxon>Pseudomonas</taxon>
    </lineage>
</organism>
<dbReference type="GO" id="GO:0006508">
    <property type="term" value="P:proteolysis"/>
    <property type="evidence" value="ECO:0007669"/>
    <property type="project" value="InterPro"/>
</dbReference>
<dbReference type="Proteomes" id="UP000222460">
    <property type="component" value="Unassembled WGS sequence"/>
</dbReference>